<dbReference type="PaxDb" id="593117-TGAM_2140"/>
<evidence type="ECO:0000259" key="2">
    <source>
        <dbReference type="Pfam" id="PF04230"/>
    </source>
</evidence>
<name>C5A2Y1_THEGJ</name>
<gene>
    <name evidence="3" type="ordered locus">TGAM_2140</name>
</gene>
<dbReference type="Proteomes" id="UP000001488">
    <property type="component" value="Chromosome"/>
</dbReference>
<dbReference type="KEGG" id="tga:TGAM_2140"/>
<evidence type="ECO:0000256" key="1">
    <source>
        <dbReference type="SAM" id="Coils"/>
    </source>
</evidence>
<feature type="coiled-coil region" evidence="1">
    <location>
        <begin position="216"/>
        <end position="243"/>
    </location>
</feature>
<dbReference type="OrthoDB" id="275726at2157"/>
<dbReference type="GeneID" id="7987102"/>
<organism evidence="3 4">
    <name type="scientific">Thermococcus gammatolerans (strain DSM 15229 / JCM 11827 / EJ3)</name>
    <dbReference type="NCBI Taxonomy" id="593117"/>
    <lineage>
        <taxon>Archaea</taxon>
        <taxon>Methanobacteriati</taxon>
        <taxon>Methanobacteriota</taxon>
        <taxon>Thermococci</taxon>
        <taxon>Thermococcales</taxon>
        <taxon>Thermococcaceae</taxon>
        <taxon>Thermococcus</taxon>
    </lineage>
</organism>
<dbReference type="PATRIC" id="fig|593117.10.peg.2150"/>
<evidence type="ECO:0000313" key="4">
    <source>
        <dbReference type="Proteomes" id="UP000001488"/>
    </source>
</evidence>
<accession>C5A2Y1</accession>
<dbReference type="InterPro" id="IPR007345">
    <property type="entry name" value="Polysacch_pyruvyl_Trfase"/>
</dbReference>
<dbReference type="AlphaFoldDB" id="C5A2Y1"/>
<keyword evidence="1" id="KW-0175">Coiled coil</keyword>
<dbReference type="HOGENOM" id="CLU_865250_0_0_2"/>
<reference evidence="3 4" key="1">
    <citation type="journal article" date="2007" name="Genome Biol.">
        <title>Genome analysis and genome-wide proteomics of Thermococcus gammatolerans, the most radioresistant organism known amongst the Archaea.</title>
        <authorList>
            <person name="Zivanovic Y."/>
            <person name="Armengaud J."/>
            <person name="Lagorce A."/>
            <person name="Leplat C."/>
            <person name="Guerin P."/>
            <person name="Dutertre M."/>
            <person name="Anthouard V."/>
            <person name="Forterre P."/>
            <person name="Wincker P."/>
            <person name="Confalonieri F."/>
        </authorList>
    </citation>
    <scope>NUCLEOTIDE SEQUENCE [LARGE SCALE GENOMIC DNA]</scope>
    <source>
        <strain evidence="4">DSM 15229 / JCM 11827 / EJ3</strain>
    </source>
</reference>
<dbReference type="Pfam" id="PF04230">
    <property type="entry name" value="PS_pyruv_trans"/>
    <property type="match status" value="1"/>
</dbReference>
<protein>
    <recommendedName>
        <fullName evidence="2">Polysaccharide pyruvyl transferase domain-containing protein</fullName>
    </recommendedName>
</protein>
<proteinExistence type="predicted"/>
<dbReference type="STRING" id="593117.TGAM_2140"/>
<sequence length="319" mass="37349">MNLSNFLYKVALSIIDMENMPLRTFGSEFREFLREYEGSKALLIQPGGNNGDKLIYMGMRKLLEDLSIRYLEVSPADFPIRIYSRSLIFPRGYKKYYLPFEPIRVPKDIELIIIHGGANFNDIWFRSIRIVKHLIRTQRVPIVVAPQTYYFYRTYPPDIFFKSQTKVYLFAREMFSYKHLRRFNLPEFVHVAHSDDTAFYLTAQDFGGPLNREHILLAFRTDKEQLTNTREDLARELSRMFSEIGYPTVVSDVSVNETFSHFVDLISNASLVITDRLHVGILGSILKKPVILLSGSYFKNFAIYQYSLKYFTATKFINK</sequence>
<evidence type="ECO:0000313" key="3">
    <source>
        <dbReference type="EMBL" id="ACS34642.1"/>
    </source>
</evidence>
<dbReference type="RefSeq" id="WP_015859745.1">
    <property type="nucleotide sequence ID" value="NC_012804.1"/>
</dbReference>
<keyword evidence="4" id="KW-1185">Reference proteome</keyword>
<feature type="domain" description="Polysaccharide pyruvyl transferase" evidence="2">
    <location>
        <begin position="51"/>
        <end position="296"/>
    </location>
</feature>
<dbReference type="EMBL" id="CP001398">
    <property type="protein sequence ID" value="ACS34642.1"/>
    <property type="molecule type" value="Genomic_DNA"/>
</dbReference>